<keyword evidence="4" id="KW-1185">Reference proteome</keyword>
<dbReference type="Pfam" id="PF02148">
    <property type="entry name" value="zf-UBP"/>
    <property type="match status" value="1"/>
</dbReference>
<evidence type="ECO:0000313" key="4">
    <source>
        <dbReference type="Proteomes" id="UP001597351"/>
    </source>
</evidence>
<feature type="domain" description="UBP-type" evidence="2">
    <location>
        <begin position="1"/>
        <end position="100"/>
    </location>
</feature>
<dbReference type="Gene3D" id="3.30.40.10">
    <property type="entry name" value="Zinc/RING finger domain, C3HC4 (zinc finger)"/>
    <property type="match status" value="1"/>
</dbReference>
<proteinExistence type="predicted"/>
<dbReference type="Proteomes" id="UP001597351">
    <property type="component" value="Unassembled WGS sequence"/>
</dbReference>
<name>A0ABW4THP8_9ACTN</name>
<dbReference type="PROSITE" id="PS50271">
    <property type="entry name" value="ZF_UBP"/>
    <property type="match status" value="1"/>
</dbReference>
<dbReference type="RefSeq" id="WP_343915663.1">
    <property type="nucleotide sequence ID" value="NZ_BAAAJT010000002.1"/>
</dbReference>
<reference evidence="4" key="1">
    <citation type="journal article" date="2019" name="Int. J. Syst. Evol. Microbiol.">
        <title>The Global Catalogue of Microorganisms (GCM) 10K type strain sequencing project: providing services to taxonomists for standard genome sequencing and annotation.</title>
        <authorList>
            <consortium name="The Broad Institute Genomics Platform"/>
            <consortium name="The Broad Institute Genome Sequencing Center for Infectious Disease"/>
            <person name="Wu L."/>
            <person name="Ma J."/>
        </authorList>
    </citation>
    <scope>NUCLEOTIDE SEQUENCE [LARGE SCALE GENOMIC DNA]</scope>
    <source>
        <strain evidence="4">CGMCC 1.12477</strain>
    </source>
</reference>
<sequence length="117" mass="12526">MATSRDQVDPAVPPSGTGCFECEEAGGWWVHLRRCALCGHVGCCDTSPGQHATAHFQGTGHAVVQSFEPGEDWAWDYERSVGVIVPTLAPPTSRPVGQSVPGPVGRVPADWQDHLHE</sequence>
<gene>
    <name evidence="3" type="ORF">ACFSDE_01475</name>
</gene>
<dbReference type="InterPro" id="IPR001607">
    <property type="entry name" value="Znf_UBP"/>
</dbReference>
<protein>
    <submittedName>
        <fullName evidence="3">UBP-type zinc finger domain-containing protein</fullName>
    </submittedName>
</protein>
<evidence type="ECO:0000313" key="3">
    <source>
        <dbReference type="EMBL" id="MFD1945445.1"/>
    </source>
</evidence>
<comment type="caution">
    <text evidence="3">The sequence shown here is derived from an EMBL/GenBank/DDBJ whole genome shotgun (WGS) entry which is preliminary data.</text>
</comment>
<evidence type="ECO:0000259" key="2">
    <source>
        <dbReference type="PROSITE" id="PS50271"/>
    </source>
</evidence>
<dbReference type="EMBL" id="JBHUGD010000001">
    <property type="protein sequence ID" value="MFD1945445.1"/>
    <property type="molecule type" value="Genomic_DNA"/>
</dbReference>
<organism evidence="3 4">
    <name type="scientific">Nocardioides aestuarii</name>
    <dbReference type="NCBI Taxonomy" id="252231"/>
    <lineage>
        <taxon>Bacteria</taxon>
        <taxon>Bacillati</taxon>
        <taxon>Actinomycetota</taxon>
        <taxon>Actinomycetes</taxon>
        <taxon>Propionibacteriales</taxon>
        <taxon>Nocardioidaceae</taxon>
        <taxon>Nocardioides</taxon>
    </lineage>
</organism>
<feature type="region of interest" description="Disordered" evidence="1">
    <location>
        <begin position="88"/>
        <end position="117"/>
    </location>
</feature>
<dbReference type="SUPFAM" id="SSF57850">
    <property type="entry name" value="RING/U-box"/>
    <property type="match status" value="1"/>
</dbReference>
<evidence type="ECO:0000256" key="1">
    <source>
        <dbReference type="SAM" id="MobiDB-lite"/>
    </source>
</evidence>
<dbReference type="InterPro" id="IPR013083">
    <property type="entry name" value="Znf_RING/FYVE/PHD"/>
</dbReference>
<accession>A0ABW4THP8</accession>